<dbReference type="InterPro" id="IPR013783">
    <property type="entry name" value="Ig-like_fold"/>
</dbReference>
<evidence type="ECO:0000256" key="14">
    <source>
        <dbReference type="PIRNR" id="PIRNR006337"/>
    </source>
</evidence>
<keyword evidence="7 14" id="KW-0378">Hydrolase</keyword>
<comment type="caution">
    <text evidence="18">The sequence shown here is derived from an EMBL/GenBank/DDBJ whole genome shotgun (WGS) entry which is preliminary data.</text>
</comment>
<dbReference type="CDD" id="cd11325">
    <property type="entry name" value="AmyAc_GTHase"/>
    <property type="match status" value="1"/>
</dbReference>
<protein>
    <recommendedName>
        <fullName evidence="5 13">Malto-oligosyltrehalose trehalohydrolase</fullName>
        <shortName evidence="14">MTHase</shortName>
        <ecNumber evidence="4 13">3.2.1.141</ecNumber>
    </recommendedName>
    <alternativeName>
        <fullName evidence="11 14">4-alpha-D-((1-&gt;4)-alpha-D-glucano)trehalose trehalohydrolase</fullName>
    </alternativeName>
    <alternativeName>
        <fullName evidence="10 14">Maltooligosyl trehalose trehalohydrolase</fullName>
    </alternativeName>
</protein>
<dbReference type="PIRSF" id="PIRSF006337">
    <property type="entry name" value="Trehalose_TreZ"/>
    <property type="match status" value="1"/>
</dbReference>
<dbReference type="InterPro" id="IPR014756">
    <property type="entry name" value="Ig_E-set"/>
</dbReference>
<comment type="similarity">
    <text evidence="3 14">Belongs to the glycosyl hydrolase 13 family.</text>
</comment>
<evidence type="ECO:0000256" key="16">
    <source>
        <dbReference type="PIRSR" id="PIRSR006337-3"/>
    </source>
</evidence>
<feature type="domain" description="Glycosyl hydrolase family 13 catalytic" evidence="17">
    <location>
        <begin position="93"/>
        <end position="469"/>
    </location>
</feature>
<evidence type="ECO:0000256" key="1">
    <source>
        <dbReference type="ARBA" id="ARBA00004496"/>
    </source>
</evidence>
<keyword evidence="8" id="KW-0119">Carbohydrate metabolism</keyword>
<reference evidence="19" key="1">
    <citation type="submission" date="2020-01" db="EMBL/GenBank/DDBJ databases">
        <title>'Steroidobacter agaridevorans' sp. nov., agar-degrading bacteria isolated from rhizosphere soils.</title>
        <authorList>
            <person name="Ikenaga M."/>
            <person name="Kataoka M."/>
            <person name="Murouchi A."/>
            <person name="Katsuragi S."/>
            <person name="Sakai M."/>
        </authorList>
    </citation>
    <scope>NUCLEOTIDE SEQUENCE [LARGE SCALE GENOMIC DNA]</scope>
    <source>
        <strain evidence="19">YU21-B</strain>
    </source>
</reference>
<dbReference type="GO" id="GO:0033942">
    <property type="term" value="F:4-alpha-D-(1-&gt;4)-alpha-D-glucanotrehalose trehalohydrolase activity"/>
    <property type="evidence" value="ECO:0007669"/>
    <property type="project" value="UniProtKB-EC"/>
</dbReference>
<dbReference type="RefSeq" id="WP_161816081.1">
    <property type="nucleotide sequence ID" value="NZ_BLJN01000009.1"/>
</dbReference>
<evidence type="ECO:0000256" key="5">
    <source>
        <dbReference type="ARBA" id="ARBA00015938"/>
    </source>
</evidence>
<keyword evidence="19" id="KW-1185">Reference proteome</keyword>
<sequence length="631" mass="70397">MVRLSPHPELLGAVSTEGVARFRVWAPEAARVGVVFEHAEHEPFALTREDGGYFAGATRTSARLYKYLVDDAGPWPDPCSRFQPQGVHGPSLLVDPGAFAWTDAKWRGIGIARQVIYELHIGTFTPEGTFDAAATKLEYLRDLGVTVLEIMPVAECPGRWNWGYDGVQIYAPYHVYGDHEAFKRFVDRAHALGLAVILDVVYNHLGPDGNYLGHFSPHYFSKRYRTDWGDPFNTDEDHNAGAREFLIGNACYWIREFHLDGFRLDATQSIFDSSKTHLLAELTTRARAVAQPRSIVFIAENEPQCSEHLLPVKAGGFGMDAMWNDDFHHTARVALTGARDGYFHDYTGRAQELLSCVRRGFLYQGQWYEWQKQNRGSPLRDREAAACVIFLQNHDQVGNTASGVRIHSNSAPASYRALAALTLLAPQTPLLFMGQEFGASTTFTFFADHAEKLSQQVHAGRRKFVSQFRAYADARLQALIPDPGAERTFLDSKLDWTECSRHRHLLSMHRDLLRLRARDPVISRQDRVGIDGATLSERSLALRWSDANHGDRLLIVNLGDELGAGSIAEPLLAPPRGCGWQTLWNSEAPEYGGLGAFEPVADHGRGAWRIQTQCAVLLVAAPRITNPEVPA</sequence>
<dbReference type="SUPFAM" id="SSF81296">
    <property type="entry name" value="E set domains"/>
    <property type="match status" value="1"/>
</dbReference>
<evidence type="ECO:0000313" key="18">
    <source>
        <dbReference type="EMBL" id="GFE84481.1"/>
    </source>
</evidence>
<dbReference type="InterPro" id="IPR017853">
    <property type="entry name" value="GH"/>
</dbReference>
<dbReference type="PANTHER" id="PTHR43651">
    <property type="entry name" value="1,4-ALPHA-GLUCAN-BRANCHING ENZYME"/>
    <property type="match status" value="1"/>
</dbReference>
<comment type="pathway">
    <text evidence="2 14">Glycan biosynthesis; trehalose biosynthesis.</text>
</comment>
<dbReference type="Gene3D" id="3.20.20.80">
    <property type="entry name" value="Glycosidases"/>
    <property type="match status" value="1"/>
</dbReference>
<dbReference type="InterPro" id="IPR044901">
    <property type="entry name" value="Trehalose_TreZ_E-set_sf"/>
</dbReference>
<dbReference type="GO" id="GO:0005737">
    <property type="term" value="C:cytoplasm"/>
    <property type="evidence" value="ECO:0007669"/>
    <property type="project" value="UniProtKB-SubCell"/>
</dbReference>
<dbReference type="GO" id="GO:0005992">
    <property type="term" value="P:trehalose biosynthetic process"/>
    <property type="evidence" value="ECO:0007669"/>
    <property type="project" value="UniProtKB-UniRule"/>
</dbReference>
<dbReference type="Proteomes" id="UP000445000">
    <property type="component" value="Unassembled WGS sequence"/>
</dbReference>
<evidence type="ECO:0000256" key="3">
    <source>
        <dbReference type="ARBA" id="ARBA00008061"/>
    </source>
</evidence>
<evidence type="ECO:0000256" key="10">
    <source>
        <dbReference type="ARBA" id="ARBA00032057"/>
    </source>
</evidence>
<evidence type="ECO:0000256" key="7">
    <source>
        <dbReference type="ARBA" id="ARBA00022801"/>
    </source>
</evidence>
<evidence type="ECO:0000256" key="6">
    <source>
        <dbReference type="ARBA" id="ARBA00022490"/>
    </source>
</evidence>
<evidence type="ECO:0000313" key="19">
    <source>
        <dbReference type="Proteomes" id="UP000445000"/>
    </source>
</evidence>
<name>A0A829YNG1_9GAMM</name>
<proteinExistence type="inferred from homology"/>
<dbReference type="UniPathway" id="UPA00299"/>
<evidence type="ECO:0000259" key="17">
    <source>
        <dbReference type="SMART" id="SM00642"/>
    </source>
</evidence>
<dbReference type="InterPro" id="IPR006047">
    <property type="entry name" value="GH13_cat_dom"/>
</dbReference>
<dbReference type="InterPro" id="IPR012768">
    <property type="entry name" value="Trehalose_TreZ"/>
</dbReference>
<feature type="active site" description="Nucleophile" evidence="15">
    <location>
        <position position="265"/>
    </location>
</feature>
<evidence type="ECO:0000256" key="11">
    <source>
        <dbReference type="ARBA" id="ARBA00033284"/>
    </source>
</evidence>
<evidence type="ECO:0000256" key="13">
    <source>
        <dbReference type="NCBIfam" id="TIGR02402"/>
    </source>
</evidence>
<evidence type="ECO:0000256" key="15">
    <source>
        <dbReference type="PIRSR" id="PIRSR006337-1"/>
    </source>
</evidence>
<accession>A0A829YNG1</accession>
<dbReference type="PANTHER" id="PTHR43651:SF11">
    <property type="entry name" value="MALTO-OLIGOSYLTREHALOSE TREHALOHYDROLASE"/>
    <property type="match status" value="1"/>
</dbReference>
<comment type="catalytic activity">
    <reaction evidence="12 14">
        <text>hydrolysis of (1-&gt;4)-alpha-D-glucosidic linkage in 4-alpha-D-[(1-&gt;4)-alpha-D-glucanosyl]n trehalose to yield trehalose and (1-&gt;4)-alpha-D-glucan.</text>
        <dbReference type="EC" id="3.2.1.141"/>
    </reaction>
</comment>
<gene>
    <name evidence="18" type="ORF">GCM10011487_64810</name>
</gene>
<keyword evidence="9 14" id="KW-0326">Glycosidase</keyword>
<keyword evidence="6" id="KW-0963">Cytoplasm</keyword>
<feature type="site" description="Transition state stabilizer" evidence="16">
    <location>
        <position position="395"/>
    </location>
</feature>
<organism evidence="18 19">
    <name type="scientific">Steroidobacter agaridevorans</name>
    <dbReference type="NCBI Taxonomy" id="2695856"/>
    <lineage>
        <taxon>Bacteria</taxon>
        <taxon>Pseudomonadati</taxon>
        <taxon>Pseudomonadota</taxon>
        <taxon>Gammaproteobacteria</taxon>
        <taxon>Steroidobacterales</taxon>
        <taxon>Steroidobacteraceae</taxon>
        <taxon>Steroidobacter</taxon>
    </lineage>
</organism>
<dbReference type="SMART" id="SM00642">
    <property type="entry name" value="Aamy"/>
    <property type="match status" value="1"/>
</dbReference>
<dbReference type="Pfam" id="PF00128">
    <property type="entry name" value="Alpha-amylase"/>
    <property type="match status" value="1"/>
</dbReference>
<dbReference type="Gene3D" id="2.60.40.10">
    <property type="entry name" value="Immunoglobulins"/>
    <property type="match status" value="1"/>
</dbReference>
<dbReference type="Gene3D" id="1.10.10.760">
    <property type="entry name" value="E-set domains of sugar-utilizing enzymes"/>
    <property type="match status" value="1"/>
</dbReference>
<evidence type="ECO:0000256" key="9">
    <source>
        <dbReference type="ARBA" id="ARBA00023295"/>
    </source>
</evidence>
<dbReference type="InterPro" id="IPR022567">
    <property type="entry name" value="DUF3459"/>
</dbReference>
<evidence type="ECO:0000256" key="12">
    <source>
        <dbReference type="ARBA" id="ARBA00034013"/>
    </source>
</evidence>
<dbReference type="SUPFAM" id="SSF51445">
    <property type="entry name" value="(Trans)glycosidases"/>
    <property type="match status" value="1"/>
</dbReference>
<dbReference type="EC" id="3.2.1.141" evidence="4 13"/>
<comment type="subcellular location">
    <subcellularLocation>
        <location evidence="1 15">Cytoplasm</location>
    </subcellularLocation>
</comment>
<evidence type="ECO:0000256" key="8">
    <source>
        <dbReference type="ARBA" id="ARBA00023277"/>
    </source>
</evidence>
<dbReference type="CDD" id="cd02853">
    <property type="entry name" value="E_set_MTHase_like_N"/>
    <property type="match status" value="1"/>
</dbReference>
<dbReference type="AlphaFoldDB" id="A0A829YNG1"/>
<evidence type="ECO:0000256" key="2">
    <source>
        <dbReference type="ARBA" id="ARBA00005199"/>
    </source>
</evidence>
<dbReference type="EMBL" id="BLJN01000009">
    <property type="protein sequence ID" value="GFE84481.1"/>
    <property type="molecule type" value="Genomic_DNA"/>
</dbReference>
<dbReference type="Pfam" id="PF11941">
    <property type="entry name" value="DUF3459"/>
    <property type="match status" value="1"/>
</dbReference>
<evidence type="ECO:0000256" key="4">
    <source>
        <dbReference type="ARBA" id="ARBA00012268"/>
    </source>
</evidence>
<feature type="active site" description="Proton donor" evidence="15">
    <location>
        <position position="300"/>
    </location>
</feature>
<dbReference type="NCBIfam" id="TIGR02402">
    <property type="entry name" value="trehalose_TreZ"/>
    <property type="match status" value="1"/>
</dbReference>